<evidence type="ECO:0000313" key="7">
    <source>
        <dbReference type="Proteomes" id="UP000070412"/>
    </source>
</evidence>
<evidence type="ECO:0000256" key="2">
    <source>
        <dbReference type="ARBA" id="ARBA00022574"/>
    </source>
</evidence>
<gene>
    <name evidence="5" type="ORF">SSS_4443</name>
</gene>
<dbReference type="GO" id="GO:0031080">
    <property type="term" value="C:nuclear pore outer ring"/>
    <property type="evidence" value="ECO:0007669"/>
    <property type="project" value="TreeGrafter"/>
</dbReference>
<evidence type="ECO:0000256" key="4">
    <source>
        <dbReference type="ARBA" id="ARBA00023242"/>
    </source>
</evidence>
<dbReference type="PANTHER" id="PTHR22652">
    <property type="entry name" value="NUCLEOPORIN NUP43"/>
    <property type="match status" value="1"/>
</dbReference>
<sequence length="334" mass="38629">MLIDTETLLEYRLKDCDVIYDCQFCPENVNRICFSSIEGNIEMIDFKRTVEPKSIFKLEKYHRGNPIRKIRFQNNLMFSVSKSIKITDLNNQKLVRKISNGQTKIYALAIIDDYLVGIGDDLGNFKAWDYRVERPIYMSLRECETYISDLDVDSNKQIVVASSGEGTLSAFNIRAKRMEFPQSELFDSGFQCVRFAHEKNKVIVGAEDGVLNIFNKNEWGNISDRYPVKSNQNETSIECLELLDDEKNCFAIGSFDGTVEIISLFPHQNLCTLINDRSSIESIHVNMEKKKIVSVSDNRIHLFRMISMMMMIDMEENLNHRKNPETIADHFLPI</sequence>
<keyword evidence="2" id="KW-0853">WD repeat</keyword>
<reference evidence="6" key="3">
    <citation type="submission" date="2022-06" db="UniProtKB">
        <authorList>
            <consortium name="EnsemblMetazoa"/>
        </authorList>
    </citation>
    <scope>IDENTIFICATION</scope>
</reference>
<evidence type="ECO:0000256" key="3">
    <source>
        <dbReference type="ARBA" id="ARBA00022737"/>
    </source>
</evidence>
<protein>
    <submittedName>
        <fullName evidence="5">WD repeat-containing protein 55</fullName>
    </submittedName>
</protein>
<dbReference type="SMART" id="SM00320">
    <property type="entry name" value="WD40"/>
    <property type="match status" value="7"/>
</dbReference>
<evidence type="ECO:0000256" key="1">
    <source>
        <dbReference type="ARBA" id="ARBA00004123"/>
    </source>
</evidence>
<proteinExistence type="predicted"/>
<dbReference type="EMBL" id="WVUK01000056">
    <property type="protein sequence ID" value="KAF7492664.1"/>
    <property type="molecule type" value="Genomic_DNA"/>
</dbReference>
<dbReference type="InterPro" id="IPR036322">
    <property type="entry name" value="WD40_repeat_dom_sf"/>
</dbReference>
<keyword evidence="7" id="KW-1185">Reference proteome</keyword>
<dbReference type="AlphaFoldDB" id="A0A834RA73"/>
<evidence type="ECO:0000313" key="5">
    <source>
        <dbReference type="EMBL" id="KAF7492664.1"/>
    </source>
</evidence>
<dbReference type="EnsemblMetazoa" id="SSS_4443s_mrna">
    <property type="protein sequence ID" value="KAF7492664.1"/>
    <property type="gene ID" value="SSS_4443"/>
</dbReference>
<dbReference type="InterPro" id="IPR015943">
    <property type="entry name" value="WD40/YVTN_repeat-like_dom_sf"/>
</dbReference>
<dbReference type="InterPro" id="IPR001680">
    <property type="entry name" value="WD40_rpt"/>
</dbReference>
<dbReference type="PANTHER" id="PTHR22652:SF0">
    <property type="entry name" value="NUCLEOPORIN NUP43"/>
    <property type="match status" value="1"/>
</dbReference>
<dbReference type="SUPFAM" id="SSF50978">
    <property type="entry name" value="WD40 repeat-like"/>
    <property type="match status" value="1"/>
</dbReference>
<dbReference type="Gene3D" id="2.130.10.10">
    <property type="entry name" value="YVTN repeat-like/Quinoprotein amine dehydrogenase"/>
    <property type="match status" value="2"/>
</dbReference>
<keyword evidence="3" id="KW-0677">Repeat</keyword>
<reference evidence="7" key="1">
    <citation type="journal article" date="2020" name="PLoS Negl. Trop. Dis.">
        <title>High-quality nuclear genome for Sarcoptes scabiei-A critical resource for a neglected parasite.</title>
        <authorList>
            <person name="Korhonen P.K."/>
            <person name="Gasser R.B."/>
            <person name="Ma G."/>
            <person name="Wang T."/>
            <person name="Stroehlein A.J."/>
            <person name="Young N.D."/>
            <person name="Ang C.S."/>
            <person name="Fernando D.D."/>
            <person name="Lu H.C."/>
            <person name="Taylor S."/>
            <person name="Reynolds S.L."/>
            <person name="Mofiz E."/>
            <person name="Najaraj S.H."/>
            <person name="Gowda H."/>
            <person name="Madugundu A."/>
            <person name="Renuse S."/>
            <person name="Holt D."/>
            <person name="Pandey A."/>
            <person name="Papenfuss A.T."/>
            <person name="Fischer K."/>
        </authorList>
    </citation>
    <scope>NUCLEOTIDE SEQUENCE [LARGE SCALE GENOMIC DNA]</scope>
</reference>
<keyword evidence="4" id="KW-0539">Nucleus</keyword>
<organism evidence="5">
    <name type="scientific">Sarcoptes scabiei</name>
    <name type="common">Itch mite</name>
    <name type="synonym">Acarus scabiei</name>
    <dbReference type="NCBI Taxonomy" id="52283"/>
    <lineage>
        <taxon>Eukaryota</taxon>
        <taxon>Metazoa</taxon>
        <taxon>Ecdysozoa</taxon>
        <taxon>Arthropoda</taxon>
        <taxon>Chelicerata</taxon>
        <taxon>Arachnida</taxon>
        <taxon>Acari</taxon>
        <taxon>Acariformes</taxon>
        <taxon>Sarcoptiformes</taxon>
        <taxon>Astigmata</taxon>
        <taxon>Psoroptidia</taxon>
        <taxon>Sarcoptoidea</taxon>
        <taxon>Sarcoptidae</taxon>
        <taxon>Sarcoptinae</taxon>
        <taxon>Sarcoptes</taxon>
    </lineage>
</organism>
<name>A0A834RA73_SARSC</name>
<accession>A0A834RA73</accession>
<comment type="subcellular location">
    <subcellularLocation>
        <location evidence="1">Nucleus</location>
    </subcellularLocation>
</comment>
<dbReference type="OrthoDB" id="2288928at2759"/>
<dbReference type="Proteomes" id="UP000070412">
    <property type="component" value="Unassembled WGS sequence"/>
</dbReference>
<evidence type="ECO:0000313" key="6">
    <source>
        <dbReference type="EnsemblMetazoa" id="KAF7492664.1"/>
    </source>
</evidence>
<reference evidence="5" key="2">
    <citation type="submission" date="2020-01" db="EMBL/GenBank/DDBJ databases">
        <authorList>
            <person name="Korhonen P.K.K."/>
            <person name="Guangxu M.G."/>
            <person name="Wang T.W."/>
            <person name="Stroehlein A.J.S."/>
            <person name="Young N.D."/>
            <person name="Ang C.-S.A."/>
            <person name="Fernando D.W.F."/>
            <person name="Lu H.L."/>
            <person name="Taylor S.T."/>
            <person name="Ehtesham M.E.M."/>
            <person name="Najaraj S.H.N."/>
            <person name="Harsha G.H.G."/>
            <person name="Madugundu A.M."/>
            <person name="Renuse S.R."/>
            <person name="Holt D.H."/>
            <person name="Pandey A.P."/>
            <person name="Papenfuss A.P."/>
            <person name="Gasser R.B.G."/>
            <person name="Fischer K.F."/>
        </authorList>
    </citation>
    <scope>NUCLEOTIDE SEQUENCE</scope>
    <source>
        <strain evidence="5">SSS_KF_BRIS2020</strain>
    </source>
</reference>